<feature type="compositionally biased region" description="Low complexity" evidence="1">
    <location>
        <begin position="191"/>
        <end position="217"/>
    </location>
</feature>
<organism evidence="2">
    <name type="scientific">marine sediment metagenome</name>
    <dbReference type="NCBI Taxonomy" id="412755"/>
    <lineage>
        <taxon>unclassified sequences</taxon>
        <taxon>metagenomes</taxon>
        <taxon>ecological metagenomes</taxon>
    </lineage>
</organism>
<accession>A0A0F9VVJ2</accession>
<comment type="caution">
    <text evidence="2">The sequence shown here is derived from an EMBL/GenBank/DDBJ whole genome shotgun (WGS) entry which is preliminary data.</text>
</comment>
<name>A0A0F9VVJ2_9ZZZZ</name>
<evidence type="ECO:0000313" key="2">
    <source>
        <dbReference type="EMBL" id="KKN77451.1"/>
    </source>
</evidence>
<dbReference type="AlphaFoldDB" id="A0A0F9VVJ2"/>
<reference evidence="2" key="1">
    <citation type="journal article" date="2015" name="Nature">
        <title>Complex archaea that bridge the gap between prokaryotes and eukaryotes.</title>
        <authorList>
            <person name="Spang A."/>
            <person name="Saw J.H."/>
            <person name="Jorgensen S.L."/>
            <person name="Zaremba-Niedzwiedzka K."/>
            <person name="Martijn J."/>
            <person name="Lind A.E."/>
            <person name="van Eijk R."/>
            <person name="Schleper C."/>
            <person name="Guy L."/>
            <person name="Ettema T.J."/>
        </authorList>
    </citation>
    <scope>NUCLEOTIDE SEQUENCE</scope>
</reference>
<protein>
    <submittedName>
        <fullName evidence="2">Uncharacterized protein</fullName>
    </submittedName>
</protein>
<proteinExistence type="predicted"/>
<sequence>MSLIDRASTFRGRIADHGVSKSSGGFPQLILQLVATEIYDVDEQAWVDWSEYDVNEIQAYLVLFGGKGETLNSQQVKKVTGWDGLSFAGLAALDLSKTKIQFRVEENTYEGKTNLQVSWIDEYDAEPGRTVCKLDAAEMKSLDAEYASLLKSSGKKAAPAKAKGKITKTNVKSTQPKGPVTKKNNDPLGPPTGTTTAAPTETKTTPPAPAANPNLPTGHCTKDEAWETVYDMKAKDVSDEKIANIWTDAIKKIAPGVEQENITDEQWFAVRQVVLDKAAAF</sequence>
<gene>
    <name evidence="2" type="ORF">LCGC14_0360100</name>
</gene>
<evidence type="ECO:0000256" key="1">
    <source>
        <dbReference type="SAM" id="MobiDB-lite"/>
    </source>
</evidence>
<feature type="compositionally biased region" description="Polar residues" evidence="1">
    <location>
        <begin position="167"/>
        <end position="176"/>
    </location>
</feature>
<feature type="region of interest" description="Disordered" evidence="1">
    <location>
        <begin position="158"/>
        <end position="220"/>
    </location>
</feature>
<dbReference type="EMBL" id="LAZR01000278">
    <property type="protein sequence ID" value="KKN77451.1"/>
    <property type="molecule type" value="Genomic_DNA"/>
</dbReference>